<dbReference type="Pfam" id="PF13692">
    <property type="entry name" value="Glyco_trans_1_4"/>
    <property type="match status" value="1"/>
</dbReference>
<dbReference type="SUPFAM" id="SSF53756">
    <property type="entry name" value="UDP-Glycosyltransferase/glycogen phosphorylase"/>
    <property type="match status" value="1"/>
</dbReference>
<reference evidence="1 2" key="1">
    <citation type="submission" date="2015-12" db="EMBL/GenBank/DDBJ databases">
        <title>Haloprofundus marisrubri gen. nov., sp. nov., an extremely halophilic archaeon isolated from the Discovery deep brine-seawater interface in the Red Sea.</title>
        <authorList>
            <person name="Zhang G."/>
            <person name="Stingl U."/>
            <person name="Rashid M."/>
        </authorList>
    </citation>
    <scope>NUCLEOTIDE SEQUENCE [LARGE SCALE GENOMIC DNA]</scope>
    <source>
        <strain evidence="1 2">SB9</strain>
    </source>
</reference>
<dbReference type="EMBL" id="LOPU01000016">
    <property type="protein sequence ID" value="KTG11013.1"/>
    <property type="molecule type" value="Genomic_DNA"/>
</dbReference>
<dbReference type="RefSeq" id="WP_058580812.1">
    <property type="nucleotide sequence ID" value="NZ_LOPU01000016.1"/>
</dbReference>
<proteinExistence type="predicted"/>
<protein>
    <recommendedName>
        <fullName evidence="3">Glycosyltransferase subfamily 4-like N-terminal domain-containing protein</fullName>
    </recommendedName>
</protein>
<keyword evidence="2" id="KW-1185">Reference proteome</keyword>
<dbReference type="Proteomes" id="UP000054387">
    <property type="component" value="Unassembled WGS sequence"/>
</dbReference>
<evidence type="ECO:0000313" key="2">
    <source>
        <dbReference type="Proteomes" id="UP000054387"/>
    </source>
</evidence>
<dbReference type="PANTHER" id="PTHR12526:SF634">
    <property type="entry name" value="BLL3361 PROTEIN"/>
    <property type="match status" value="1"/>
</dbReference>
<dbReference type="STRING" id="1514971.AUR64_07550"/>
<evidence type="ECO:0000313" key="1">
    <source>
        <dbReference type="EMBL" id="KTG11013.1"/>
    </source>
</evidence>
<gene>
    <name evidence="1" type="ORF">AUR64_07550</name>
</gene>
<dbReference type="AlphaFoldDB" id="A0A0W1RC91"/>
<evidence type="ECO:0008006" key="3">
    <source>
        <dbReference type="Google" id="ProtNLM"/>
    </source>
</evidence>
<dbReference type="Gene3D" id="3.40.50.2000">
    <property type="entry name" value="Glycogen Phosphorylase B"/>
    <property type="match status" value="1"/>
</dbReference>
<dbReference type="PANTHER" id="PTHR12526">
    <property type="entry name" value="GLYCOSYLTRANSFERASE"/>
    <property type="match status" value="1"/>
</dbReference>
<name>A0A0W1RC91_9EURY</name>
<accession>A0A0W1RC91</accession>
<comment type="caution">
    <text evidence="1">The sequence shown here is derived from an EMBL/GenBank/DDBJ whole genome shotgun (WGS) entry which is preliminary data.</text>
</comment>
<dbReference type="CDD" id="cd03801">
    <property type="entry name" value="GT4_PimA-like"/>
    <property type="match status" value="1"/>
</dbReference>
<sequence length="396" mass="43603">MGLDILQLHRGPVYPPSNGEEVRIWETTKALADTGRVWLAYPDADGTEYPPGVYALDLQNPFLDYKTTRIYLWNALLGLDSDTPIERLQTQRTVRTVKRYPVEFDVVCSESPQVLGAARELADHYGAALLLNKHNAMFDLLDQQLRSRNVPAPIRRRAVANLHAYEQAGIDDADAVVFQSADDRTQFEIPDGVRCEVITNGTNYEDIAAGGDPDAVRRQLGLREDRTVCLFVGACDYEPNEVAARRIVDEFAPALPDVEFVIVGRDPPKTARENVHTPGFVDDLPGALSMADVALCPLTMGSGTKLKMMDYLAAGLPIVTTPVGAQGIDIVDGETALVRDVGQFEEAIRELDASPELAARLGENAQELGRQYSWHELLSAYDELVTDIAGQRIIVD</sequence>
<dbReference type="OrthoDB" id="132546at2157"/>
<organism evidence="1 2">
    <name type="scientific">Haloprofundus marisrubri</name>
    <dbReference type="NCBI Taxonomy" id="1514971"/>
    <lineage>
        <taxon>Archaea</taxon>
        <taxon>Methanobacteriati</taxon>
        <taxon>Methanobacteriota</taxon>
        <taxon>Stenosarchaea group</taxon>
        <taxon>Halobacteria</taxon>
        <taxon>Halobacteriales</taxon>
        <taxon>Haloferacaceae</taxon>
        <taxon>Haloprofundus</taxon>
    </lineage>
</organism>